<evidence type="ECO:0000256" key="5">
    <source>
        <dbReference type="ARBA" id="ARBA00022842"/>
    </source>
</evidence>
<evidence type="ECO:0000256" key="4">
    <source>
        <dbReference type="ARBA" id="ARBA00022832"/>
    </source>
</evidence>
<dbReference type="RefSeq" id="WP_176008228.1">
    <property type="nucleotide sequence ID" value="NZ_CP041372.2"/>
</dbReference>
<comment type="subcellular location">
    <subcellularLocation>
        <location evidence="8">Cytoplasm</location>
    </subcellularLocation>
</comment>
<evidence type="ECO:0000256" key="2">
    <source>
        <dbReference type="ARBA" id="ARBA00022679"/>
    </source>
</evidence>
<dbReference type="InterPro" id="IPR002582">
    <property type="entry name" value="ACPS"/>
</dbReference>
<dbReference type="EC" id="2.7.8.7" evidence="8"/>
<feature type="binding site" evidence="8">
    <location>
        <position position="8"/>
    </location>
    <ligand>
        <name>Mg(2+)</name>
        <dbReference type="ChEBI" id="CHEBI:18420"/>
    </ligand>
</feature>
<keyword evidence="1 8" id="KW-0444">Lipid biosynthesis</keyword>
<evidence type="ECO:0000256" key="6">
    <source>
        <dbReference type="ARBA" id="ARBA00023098"/>
    </source>
</evidence>
<reference evidence="11" key="1">
    <citation type="submission" date="2019-07" db="EMBL/GenBank/DDBJ databases">
        <title>Bacillus alkalisoli sp. nov. isolated from saline soil.</title>
        <authorList>
            <person name="Sun J.-Q."/>
            <person name="Xu L."/>
        </authorList>
    </citation>
    <scope>NUCLEOTIDE SEQUENCE [LARGE SCALE GENOMIC DNA]</scope>
    <source>
        <strain evidence="11">M4U3P1</strain>
    </source>
</reference>
<keyword evidence="2 8" id="KW-0808">Transferase</keyword>
<keyword evidence="7 8" id="KW-0275">Fatty acid biosynthesis</keyword>
<keyword evidence="8" id="KW-0963">Cytoplasm</keyword>
<protein>
    <recommendedName>
        <fullName evidence="8">Holo-[acyl-carrier-protein] synthase</fullName>
        <shortName evidence="8">Holo-ACP synthase</shortName>
        <ecNumber evidence="8">2.7.8.7</ecNumber>
    </recommendedName>
    <alternativeName>
        <fullName evidence="8">4'-phosphopantetheinyl transferase AcpS</fullName>
    </alternativeName>
</protein>
<dbReference type="HAMAP" id="MF_00101">
    <property type="entry name" value="AcpS"/>
    <property type="match status" value="1"/>
</dbReference>
<evidence type="ECO:0000259" key="9">
    <source>
        <dbReference type="Pfam" id="PF01648"/>
    </source>
</evidence>
<comment type="cofactor">
    <cofactor evidence="8">
        <name>Mg(2+)</name>
        <dbReference type="ChEBI" id="CHEBI:18420"/>
    </cofactor>
</comment>
<comment type="catalytic activity">
    <reaction evidence="8">
        <text>apo-[ACP] + CoA = holo-[ACP] + adenosine 3',5'-bisphosphate + H(+)</text>
        <dbReference type="Rhea" id="RHEA:12068"/>
        <dbReference type="Rhea" id="RHEA-COMP:9685"/>
        <dbReference type="Rhea" id="RHEA-COMP:9690"/>
        <dbReference type="ChEBI" id="CHEBI:15378"/>
        <dbReference type="ChEBI" id="CHEBI:29999"/>
        <dbReference type="ChEBI" id="CHEBI:57287"/>
        <dbReference type="ChEBI" id="CHEBI:58343"/>
        <dbReference type="ChEBI" id="CHEBI:64479"/>
        <dbReference type="EC" id="2.7.8.7"/>
    </reaction>
</comment>
<dbReference type="AlphaFoldDB" id="A0A859FB06"/>
<keyword evidence="6 8" id="KW-0443">Lipid metabolism</keyword>
<evidence type="ECO:0000313" key="11">
    <source>
        <dbReference type="Proteomes" id="UP000318138"/>
    </source>
</evidence>
<evidence type="ECO:0000256" key="8">
    <source>
        <dbReference type="HAMAP-Rule" id="MF_00101"/>
    </source>
</evidence>
<dbReference type="InterPro" id="IPR004568">
    <property type="entry name" value="Ppantetheine-prot_Trfase_dom"/>
</dbReference>
<dbReference type="GO" id="GO:0000287">
    <property type="term" value="F:magnesium ion binding"/>
    <property type="evidence" value="ECO:0007669"/>
    <property type="project" value="UniProtKB-UniRule"/>
</dbReference>
<dbReference type="GO" id="GO:0006633">
    <property type="term" value="P:fatty acid biosynthetic process"/>
    <property type="evidence" value="ECO:0007669"/>
    <property type="project" value="UniProtKB-UniRule"/>
</dbReference>
<feature type="binding site" evidence="8">
    <location>
        <position position="58"/>
    </location>
    <ligand>
        <name>Mg(2+)</name>
        <dbReference type="ChEBI" id="CHEBI:18420"/>
    </ligand>
</feature>
<dbReference type="KEGG" id="psua:FLK61_25805"/>
<name>A0A859FB06_9BACI</name>
<comment type="similarity">
    <text evidence="8">Belongs to the P-Pant transferase superfamily. AcpS family.</text>
</comment>
<keyword evidence="11" id="KW-1185">Reference proteome</keyword>
<dbReference type="GO" id="GO:0008897">
    <property type="term" value="F:holo-[acyl-carrier-protein] synthase activity"/>
    <property type="evidence" value="ECO:0007669"/>
    <property type="project" value="UniProtKB-UniRule"/>
</dbReference>
<dbReference type="Pfam" id="PF01648">
    <property type="entry name" value="ACPS"/>
    <property type="match status" value="1"/>
</dbReference>
<dbReference type="InterPro" id="IPR037143">
    <property type="entry name" value="4-PPantetheinyl_Trfase_dom_sf"/>
</dbReference>
<evidence type="ECO:0000313" key="10">
    <source>
        <dbReference type="EMBL" id="QKS70187.1"/>
    </source>
</evidence>
<dbReference type="EMBL" id="CP041372">
    <property type="protein sequence ID" value="QKS70187.1"/>
    <property type="molecule type" value="Genomic_DNA"/>
</dbReference>
<evidence type="ECO:0000256" key="1">
    <source>
        <dbReference type="ARBA" id="ARBA00022516"/>
    </source>
</evidence>
<evidence type="ECO:0000256" key="3">
    <source>
        <dbReference type="ARBA" id="ARBA00022723"/>
    </source>
</evidence>
<dbReference type="NCBIfam" id="TIGR00556">
    <property type="entry name" value="pantethn_trn"/>
    <property type="match status" value="1"/>
</dbReference>
<keyword evidence="3 8" id="KW-0479">Metal-binding</keyword>
<sequence length="117" mass="12874">MIQGIGLDVIELSRIQTIIERQPRFYTRVLTETEQQTFLTLKGSRQVEFLAGRFAAKEACAKALGCGIGGELSFQDIQIDKDALGKPILVCAKAERAHVSITHSREFAAAQVIIEKA</sequence>
<dbReference type="Gene3D" id="3.90.470.20">
    <property type="entry name" value="4'-phosphopantetheinyl transferase domain"/>
    <property type="match status" value="1"/>
</dbReference>
<proteinExistence type="inferred from homology"/>
<dbReference type="NCBIfam" id="TIGR00516">
    <property type="entry name" value="acpS"/>
    <property type="match status" value="1"/>
</dbReference>
<keyword evidence="4 8" id="KW-0276">Fatty acid metabolism</keyword>
<dbReference type="InterPro" id="IPR008278">
    <property type="entry name" value="4-PPantetheinyl_Trfase_dom"/>
</dbReference>
<dbReference type="GO" id="GO:0005737">
    <property type="term" value="C:cytoplasm"/>
    <property type="evidence" value="ECO:0007669"/>
    <property type="project" value="UniProtKB-SubCell"/>
</dbReference>
<organism evidence="10 11">
    <name type="scientific">Paenalkalicoccus suaedae</name>
    <dbReference type="NCBI Taxonomy" id="2592382"/>
    <lineage>
        <taxon>Bacteria</taxon>
        <taxon>Bacillati</taxon>
        <taxon>Bacillota</taxon>
        <taxon>Bacilli</taxon>
        <taxon>Bacillales</taxon>
        <taxon>Bacillaceae</taxon>
        <taxon>Paenalkalicoccus</taxon>
    </lineage>
</organism>
<feature type="domain" description="4'-phosphopantetheinyl transferase" evidence="9">
    <location>
        <begin position="4"/>
        <end position="110"/>
    </location>
</feature>
<comment type="function">
    <text evidence="8">Transfers the 4'-phosphopantetheine moiety from coenzyme A to a Ser of acyl-carrier-protein.</text>
</comment>
<keyword evidence="5 8" id="KW-0460">Magnesium</keyword>
<dbReference type="SUPFAM" id="SSF56214">
    <property type="entry name" value="4'-phosphopantetheinyl transferase"/>
    <property type="match status" value="1"/>
</dbReference>
<dbReference type="Proteomes" id="UP000318138">
    <property type="component" value="Chromosome"/>
</dbReference>
<gene>
    <name evidence="8" type="primary">acpS</name>
    <name evidence="10" type="ORF">FLK61_25805</name>
</gene>
<accession>A0A859FB06</accession>
<evidence type="ECO:0000256" key="7">
    <source>
        <dbReference type="ARBA" id="ARBA00023160"/>
    </source>
</evidence>